<organism evidence="9 10">
    <name type="scientific">Niabella ginsenosidivorans</name>
    <dbReference type="NCBI Taxonomy" id="1176587"/>
    <lineage>
        <taxon>Bacteria</taxon>
        <taxon>Pseudomonadati</taxon>
        <taxon>Bacteroidota</taxon>
        <taxon>Chitinophagia</taxon>
        <taxon>Chitinophagales</taxon>
        <taxon>Chitinophagaceae</taxon>
        <taxon>Niabella</taxon>
    </lineage>
</organism>
<comment type="similarity">
    <text evidence="7">Belongs to the TonB-dependent receptor family.</text>
</comment>
<evidence type="ECO:0000313" key="9">
    <source>
        <dbReference type="EMBL" id="ANH81720.1"/>
    </source>
</evidence>
<dbReference type="NCBIfam" id="TIGR04056">
    <property type="entry name" value="OMP_RagA_SusC"/>
    <property type="match status" value="1"/>
</dbReference>
<evidence type="ECO:0000256" key="2">
    <source>
        <dbReference type="ARBA" id="ARBA00022448"/>
    </source>
</evidence>
<dbReference type="AlphaFoldDB" id="A0A1A9I4U2"/>
<name>A0A1A9I4U2_9BACT</name>
<dbReference type="SUPFAM" id="SSF56935">
    <property type="entry name" value="Porins"/>
    <property type="match status" value="1"/>
</dbReference>
<dbReference type="Gene3D" id="2.40.170.20">
    <property type="entry name" value="TonB-dependent receptor, beta-barrel domain"/>
    <property type="match status" value="1"/>
</dbReference>
<evidence type="ECO:0000256" key="4">
    <source>
        <dbReference type="ARBA" id="ARBA00022692"/>
    </source>
</evidence>
<proteinExistence type="inferred from homology"/>
<dbReference type="InterPro" id="IPR023996">
    <property type="entry name" value="TonB-dep_OMP_SusC/RagA"/>
</dbReference>
<sequence>MKMKSGIYQAESFMATPCLRIGLLLCCGFFWNVVHAQSVQYNVNPDSSVRVAYGTLSKDQSNAAVSSVTGSELKKTQVATLTNALAGKLPGVTITNTGTAPGFDDPAVLIRGQHTTLNNGILLIVDGIQVNSISFLSPDEIESVSVLKDAAALAMYGARGGNGVLLVTTKRGTISDKPHIDLNMRYGMQSPTQLPKMASSYDFARLYNEALQNDGLPALYTDAQLEGYRQKKDPYLYPDVNWMDELLRKQAPIQDYTVSFNGGNQTAKYFVMLGFLNNQGLYAHTDQEHNANIGYNQLNLRANLDVNLTKTLSAQVGLGGNIQDRKFPPVATATFWQNMLTYAPNLYPAMTPDGNITGTAAFPSNPLGDLLKRGYQSRHDRNIQMNVRLTQQLDFITGGLKVFGAVLFDNLLQNRYDKTRTYAYYEPIWTKGAGGQDSVYYLQRSLDTDLTVVTGGDYENNRIIFQGGLDYGRRFGAHELGGMVFFQQDKYTVLGNASPFAMQNLAGRLTYSYRDKYFAEGVFSYSGLENYAPGKRFGFFPALSAGWLLHKEPFLQNTEWINYLKLRASAGSVGNDKGAPRFNYNQYWGVASSQGYYFGTGQSWYNGLVQLAMANPDITWERSMIYNLGADATLFNNRLSLTADVFKEYRKDILVDLSATTSALAGYTSGTMANLGKVNNAGAEVAATYRKDAGAVNYYFGGQFSYAHNTIKESWETPRKEAYSYRQGHPVEQYFGLEAIGYFKDESDIASSPVQTFSIVAPGDLKYKDQNNDGIIDENDQVAIGKQNYPEINYGIQAGVSYKNVYLDVFFQGVADKSVYLNGYLFQPFINNANILDWAVNGHWTPETQATATYPRLTTQANPNNYQPSAFWVRNADFIRLRNVELGYRFPVNLVKKIGMEQAKIFVSGLNLVTWDDLAVDVDPEMLGQGYPVLKSWSAGIMVKF</sequence>
<dbReference type="NCBIfam" id="TIGR04057">
    <property type="entry name" value="SusC_RagA_signa"/>
    <property type="match status" value="1"/>
</dbReference>
<dbReference type="InterPro" id="IPR012910">
    <property type="entry name" value="Plug_dom"/>
</dbReference>
<evidence type="ECO:0000256" key="5">
    <source>
        <dbReference type="ARBA" id="ARBA00023136"/>
    </source>
</evidence>
<keyword evidence="3 7" id="KW-1134">Transmembrane beta strand</keyword>
<keyword evidence="5 7" id="KW-0472">Membrane</keyword>
<feature type="domain" description="TonB-dependent receptor plug" evidence="8">
    <location>
        <begin position="58"/>
        <end position="164"/>
    </location>
</feature>
<dbReference type="InterPro" id="IPR039426">
    <property type="entry name" value="TonB-dep_rcpt-like"/>
</dbReference>
<keyword evidence="2 7" id="KW-0813">Transport</keyword>
<dbReference type="OrthoDB" id="9768177at2"/>
<dbReference type="PROSITE" id="PS52016">
    <property type="entry name" value="TONB_DEPENDENT_REC_3"/>
    <property type="match status" value="1"/>
</dbReference>
<evidence type="ECO:0000256" key="1">
    <source>
        <dbReference type="ARBA" id="ARBA00004571"/>
    </source>
</evidence>
<dbReference type="InterPro" id="IPR036942">
    <property type="entry name" value="Beta-barrel_TonB_sf"/>
</dbReference>
<keyword evidence="4 7" id="KW-0812">Transmembrane</keyword>
<dbReference type="GO" id="GO:0009279">
    <property type="term" value="C:cell outer membrane"/>
    <property type="evidence" value="ECO:0007669"/>
    <property type="project" value="UniProtKB-SubCell"/>
</dbReference>
<reference evidence="9 10" key="1">
    <citation type="submission" date="2016-05" db="EMBL/GenBank/DDBJ databases">
        <title>Niabella ginsenosidivorans BS26 whole genome sequencing.</title>
        <authorList>
            <person name="Im W.T."/>
            <person name="Siddiqi M.Z."/>
        </authorList>
    </citation>
    <scope>NUCLEOTIDE SEQUENCE [LARGE SCALE GENOMIC DNA]</scope>
    <source>
        <strain evidence="9 10">BS26</strain>
    </source>
</reference>
<evidence type="ECO:0000313" key="10">
    <source>
        <dbReference type="Proteomes" id="UP000077667"/>
    </source>
</evidence>
<dbReference type="InterPro" id="IPR037066">
    <property type="entry name" value="Plug_dom_sf"/>
</dbReference>
<dbReference type="Proteomes" id="UP000077667">
    <property type="component" value="Chromosome"/>
</dbReference>
<evidence type="ECO:0000256" key="6">
    <source>
        <dbReference type="ARBA" id="ARBA00023237"/>
    </source>
</evidence>
<protein>
    <submittedName>
        <fullName evidence="9">SusC/RagA family TonB-linked outer membrane protein</fullName>
    </submittedName>
</protein>
<dbReference type="KEGG" id="nia:A8C56_12675"/>
<dbReference type="EMBL" id="CP015772">
    <property type="protein sequence ID" value="ANH81720.1"/>
    <property type="molecule type" value="Genomic_DNA"/>
</dbReference>
<dbReference type="Pfam" id="PF07715">
    <property type="entry name" value="Plug"/>
    <property type="match status" value="1"/>
</dbReference>
<keyword evidence="6 7" id="KW-0998">Cell outer membrane</keyword>
<dbReference type="Gene3D" id="2.170.130.10">
    <property type="entry name" value="TonB-dependent receptor, plug domain"/>
    <property type="match status" value="1"/>
</dbReference>
<comment type="subcellular location">
    <subcellularLocation>
        <location evidence="1 7">Cell outer membrane</location>
        <topology evidence="1 7">Multi-pass membrane protein</topology>
    </subcellularLocation>
</comment>
<gene>
    <name evidence="9" type="ORF">A8C56_12675</name>
</gene>
<evidence type="ECO:0000256" key="3">
    <source>
        <dbReference type="ARBA" id="ARBA00022452"/>
    </source>
</evidence>
<dbReference type="InterPro" id="IPR023997">
    <property type="entry name" value="TonB-dep_OMP_SusC/RagA_CS"/>
</dbReference>
<keyword evidence="10" id="KW-1185">Reference proteome</keyword>
<dbReference type="STRING" id="1176587.A8C56_12675"/>
<evidence type="ECO:0000256" key="7">
    <source>
        <dbReference type="PROSITE-ProRule" id="PRU01360"/>
    </source>
</evidence>
<evidence type="ECO:0000259" key="8">
    <source>
        <dbReference type="Pfam" id="PF07715"/>
    </source>
</evidence>
<accession>A0A1A9I4U2</accession>